<evidence type="ECO:0008006" key="3">
    <source>
        <dbReference type="Google" id="ProtNLM"/>
    </source>
</evidence>
<dbReference type="EMBL" id="QJTC01000011">
    <property type="protein sequence ID" value="PYE77874.1"/>
    <property type="molecule type" value="Genomic_DNA"/>
</dbReference>
<dbReference type="Proteomes" id="UP000247540">
    <property type="component" value="Unassembled WGS sequence"/>
</dbReference>
<name>A0A318SGC2_9BURK</name>
<comment type="caution">
    <text evidence="1">The sequence shown here is derived from an EMBL/GenBank/DDBJ whole genome shotgun (WGS) entry which is preliminary data.</text>
</comment>
<reference evidence="1 2" key="1">
    <citation type="submission" date="2018-06" db="EMBL/GenBank/DDBJ databases">
        <title>Genomic Encyclopedia of Type Strains, Phase III (KMG-III): the genomes of soil and plant-associated and newly described type strains.</title>
        <authorList>
            <person name="Whitman W."/>
        </authorList>
    </citation>
    <scope>NUCLEOTIDE SEQUENCE [LARGE SCALE GENOMIC DNA]</scope>
    <source>
        <strain evidence="1 2">CECT 7646</strain>
    </source>
</reference>
<dbReference type="RefSeq" id="WP_110465612.1">
    <property type="nucleotide sequence ID" value="NZ_JAMOFZ010000011.1"/>
</dbReference>
<evidence type="ECO:0000313" key="2">
    <source>
        <dbReference type="Proteomes" id="UP000247540"/>
    </source>
</evidence>
<organism evidence="1 2">
    <name type="scientific">Xylophilus ampelinus</name>
    <dbReference type="NCBI Taxonomy" id="54067"/>
    <lineage>
        <taxon>Bacteria</taxon>
        <taxon>Pseudomonadati</taxon>
        <taxon>Pseudomonadota</taxon>
        <taxon>Betaproteobacteria</taxon>
        <taxon>Burkholderiales</taxon>
        <taxon>Xylophilus</taxon>
    </lineage>
</organism>
<dbReference type="OrthoDB" id="8811091at2"/>
<protein>
    <recommendedName>
        <fullName evidence="3">HEAT repeat domain-containing protein</fullName>
    </recommendedName>
</protein>
<dbReference type="AlphaFoldDB" id="A0A318SGC2"/>
<accession>A0A318SGC2</accession>
<keyword evidence="2" id="KW-1185">Reference proteome</keyword>
<sequence>MELNFTNLYRNLMAVGLLGLVYREMEDGNEICSLVEYTLAEPLQFQVCRAVVSGISGATDVAKGSLSEYVNQNPNDEPAHLALAISLLLAGDADGKRAIERLLATTENTAVRDTANNMLELLERQPELVS</sequence>
<proteinExistence type="predicted"/>
<gene>
    <name evidence="1" type="ORF">DFQ15_11118</name>
</gene>
<evidence type="ECO:0000313" key="1">
    <source>
        <dbReference type="EMBL" id="PYE77874.1"/>
    </source>
</evidence>